<dbReference type="AlphaFoldDB" id="A0A1V8NRZ7"/>
<dbReference type="RefSeq" id="WP_080199128.1">
    <property type="nucleotide sequence ID" value="NZ_CP077405.1"/>
</dbReference>
<dbReference type="InterPro" id="IPR024684">
    <property type="entry name" value="Tscrpt_act_PerC/SfV_Orf40"/>
</dbReference>
<organism evidence="1 2">
    <name type="scientific">Citrobacter braakii</name>
    <dbReference type="NCBI Taxonomy" id="57706"/>
    <lineage>
        <taxon>Bacteria</taxon>
        <taxon>Pseudomonadati</taxon>
        <taxon>Pseudomonadota</taxon>
        <taxon>Gammaproteobacteria</taxon>
        <taxon>Enterobacterales</taxon>
        <taxon>Enterobacteriaceae</taxon>
        <taxon>Citrobacter</taxon>
        <taxon>Citrobacter freundii complex</taxon>
    </lineage>
</organism>
<accession>A0A1V8NRZ7</accession>
<gene>
    <name evidence="1" type="ORF">BZK42_26110</name>
</gene>
<proteinExistence type="predicted"/>
<comment type="caution">
    <text evidence="1">The sequence shown here is derived from an EMBL/GenBank/DDBJ whole genome shotgun (WGS) entry which is preliminary data.</text>
</comment>
<sequence length="118" mass="13469">MGQKRTEESQADRWAGKPDVCIMSDAVAEALEAAGLYRRAARRWLEVLDRCRDCDERAWLATRRSQCLEKARKPEPKAEYLGEVCQAASDTQKRMGIRSQETFRKYPAAGDSRKKLSC</sequence>
<reference evidence="1 2" key="1">
    <citation type="submission" date="2017-03" db="EMBL/GenBank/DDBJ databases">
        <authorList>
            <person name="Afonso C.L."/>
            <person name="Miller P.J."/>
            <person name="Scott M.A."/>
            <person name="Spackman E."/>
            <person name="Goraichik I."/>
            <person name="Dimitrov K.M."/>
            <person name="Suarez D.L."/>
            <person name="Swayne D.E."/>
        </authorList>
    </citation>
    <scope>NUCLEOTIDE SEQUENCE [LARGE SCALE GENOMIC DNA]</scope>
    <source>
        <strain evidence="1 2">ATCC 51113</strain>
    </source>
</reference>
<evidence type="ECO:0000313" key="2">
    <source>
        <dbReference type="Proteomes" id="UP000192573"/>
    </source>
</evidence>
<dbReference type="Proteomes" id="UP000192573">
    <property type="component" value="Unassembled WGS sequence"/>
</dbReference>
<protein>
    <submittedName>
        <fullName evidence="1">PerC family transcriptional regulator</fullName>
    </submittedName>
</protein>
<dbReference type="EMBL" id="NAEW01000030">
    <property type="protein sequence ID" value="OQM39184.1"/>
    <property type="molecule type" value="Genomic_DNA"/>
</dbReference>
<dbReference type="Pfam" id="PF06069">
    <property type="entry name" value="PerC"/>
    <property type="match status" value="1"/>
</dbReference>
<name>A0A1V8NRZ7_CITBR</name>
<evidence type="ECO:0000313" key="1">
    <source>
        <dbReference type="EMBL" id="OQM39184.1"/>
    </source>
</evidence>